<dbReference type="STRING" id="2034155.BMI79_11685"/>
<keyword evidence="2" id="KW-1185">Reference proteome</keyword>
<name>A0A1S8CK31_9GAMM</name>
<proteinExistence type="predicted"/>
<reference evidence="1 2" key="1">
    <citation type="submission" date="2016-11" db="EMBL/GenBank/DDBJ databases">
        <title>Rahnella oryzae sp. nov., isolated from rice root.</title>
        <authorList>
            <person name="Zhang X.-X."/>
            <person name="Zhang J."/>
        </authorList>
    </citation>
    <scope>NUCLEOTIDE SEQUENCE [LARGE SCALE GENOMIC DNA]</scope>
    <source>
        <strain evidence="1 2">J11-6</strain>
    </source>
</reference>
<dbReference type="AlphaFoldDB" id="A0A1S8CK31"/>
<dbReference type="EMBL" id="MOXD01000006">
    <property type="protein sequence ID" value="OMQ22176.1"/>
    <property type="molecule type" value="Genomic_DNA"/>
</dbReference>
<evidence type="ECO:0000313" key="2">
    <source>
        <dbReference type="Proteomes" id="UP000216021"/>
    </source>
</evidence>
<sequence length="61" mass="6989">MARLNVEVTNPLNADVNNIFAQMERKYAGRALTPEAIAEMEHEAARLIRRLITTKVTFFKN</sequence>
<comment type="caution">
    <text evidence="1">The sequence shown here is derived from an EMBL/GenBank/DDBJ whole genome shotgun (WGS) entry which is preliminary data.</text>
</comment>
<evidence type="ECO:0000313" key="1">
    <source>
        <dbReference type="EMBL" id="OMQ22176.1"/>
    </source>
</evidence>
<organism evidence="1 2">
    <name type="scientific">Serratia oryzae</name>
    <dbReference type="NCBI Taxonomy" id="2034155"/>
    <lineage>
        <taxon>Bacteria</taxon>
        <taxon>Pseudomonadati</taxon>
        <taxon>Pseudomonadota</taxon>
        <taxon>Gammaproteobacteria</taxon>
        <taxon>Enterobacterales</taxon>
        <taxon>Yersiniaceae</taxon>
        <taxon>Serratia</taxon>
    </lineage>
</organism>
<gene>
    <name evidence="1" type="ORF">BMI79_11685</name>
</gene>
<protein>
    <submittedName>
        <fullName evidence="1">Uncharacterized protein</fullName>
    </submittedName>
</protein>
<dbReference type="OrthoDB" id="6496884at2"/>
<dbReference type="Proteomes" id="UP000216021">
    <property type="component" value="Unassembled WGS sequence"/>
</dbReference>
<accession>A0A1S8CK31</accession>
<dbReference type="RefSeq" id="WP_076942389.1">
    <property type="nucleotide sequence ID" value="NZ_MOXD01000006.1"/>
</dbReference>